<comment type="catalytic activity">
    <reaction evidence="8 10">
        <text>AMP + ATP = 2 ADP</text>
        <dbReference type="Rhea" id="RHEA:12973"/>
        <dbReference type="ChEBI" id="CHEBI:30616"/>
        <dbReference type="ChEBI" id="CHEBI:456215"/>
        <dbReference type="ChEBI" id="CHEBI:456216"/>
        <dbReference type="EC" id="2.7.4.3"/>
    </reaction>
</comment>
<evidence type="ECO:0000256" key="7">
    <source>
        <dbReference type="ARBA" id="ARBA00022840"/>
    </source>
</evidence>
<keyword evidence="14" id="KW-1185">Reference proteome</keyword>
<evidence type="ECO:0000256" key="10">
    <source>
        <dbReference type="RuleBase" id="RU003331"/>
    </source>
</evidence>
<feature type="binding site" evidence="8">
    <location>
        <position position="31"/>
    </location>
    <ligand>
        <name>AMP</name>
        <dbReference type="ChEBI" id="CHEBI:456215"/>
    </ligand>
</feature>
<organism evidence="12 14">
    <name type="scientific">Clostridium sulfidigenes</name>
    <dbReference type="NCBI Taxonomy" id="318464"/>
    <lineage>
        <taxon>Bacteria</taxon>
        <taxon>Bacillati</taxon>
        <taxon>Bacillota</taxon>
        <taxon>Clostridia</taxon>
        <taxon>Eubacteriales</taxon>
        <taxon>Clostridiaceae</taxon>
        <taxon>Clostridium</taxon>
    </lineage>
</organism>
<comment type="domain">
    <text evidence="8">Consists of three domains, a large central CORE domain and two small peripheral domains, NMPbind and LID, which undergo movements during catalysis. The LID domain closes over the site of phosphoryl transfer upon ATP binding. Assembling and dissambling the active center during each catalytic cycle provides an effective means to prevent ATP hydrolysis. Some bacteria have evolved a zinc-coordinating structure that stabilizes the LID domain.</text>
</comment>
<dbReference type="PRINTS" id="PR00094">
    <property type="entry name" value="ADENYLTKNASE"/>
</dbReference>
<dbReference type="EC" id="2.7.4.3" evidence="8 10"/>
<feature type="binding site" evidence="8">
    <location>
        <position position="199"/>
    </location>
    <ligand>
        <name>ATP</name>
        <dbReference type="ChEBI" id="CHEBI:30616"/>
    </ligand>
</feature>
<feature type="binding site" evidence="8">
    <location>
        <position position="171"/>
    </location>
    <ligand>
        <name>AMP</name>
        <dbReference type="ChEBI" id="CHEBI:456215"/>
    </ligand>
</feature>
<evidence type="ECO:0000256" key="6">
    <source>
        <dbReference type="ARBA" id="ARBA00022833"/>
    </source>
</evidence>
<dbReference type="InterPro" id="IPR006259">
    <property type="entry name" value="Adenyl_kin_sub"/>
</dbReference>
<gene>
    <name evidence="8" type="primary">adk</name>
    <name evidence="13" type="ORF">E7215_17565</name>
    <name evidence="12" type="ORF">IO99_11410</name>
</gene>
<dbReference type="GO" id="GO:0008270">
    <property type="term" value="F:zinc ion binding"/>
    <property type="evidence" value="ECO:0007669"/>
    <property type="project" value="UniProtKB-UniRule"/>
</dbReference>
<evidence type="ECO:0000313" key="13">
    <source>
        <dbReference type="EMBL" id="MBE6061950.1"/>
    </source>
</evidence>
<feature type="binding site" evidence="8">
    <location>
        <position position="160"/>
    </location>
    <ligand>
        <name>AMP</name>
        <dbReference type="ChEBI" id="CHEBI:456215"/>
    </ligand>
</feature>
<dbReference type="NCBIfam" id="NF011100">
    <property type="entry name" value="PRK14527.1"/>
    <property type="match status" value="1"/>
</dbReference>
<feature type="binding site" evidence="8">
    <location>
        <begin position="85"/>
        <end position="88"/>
    </location>
    <ligand>
        <name>AMP</name>
        <dbReference type="ChEBI" id="CHEBI:456215"/>
    </ligand>
</feature>
<dbReference type="RefSeq" id="WP_035133451.1">
    <property type="nucleotide sequence ID" value="NZ_JBQHQR010000003.1"/>
</dbReference>
<dbReference type="eggNOG" id="COG0563">
    <property type="taxonomic scope" value="Bacteria"/>
</dbReference>
<dbReference type="FunFam" id="3.40.50.300:FF:000106">
    <property type="entry name" value="Adenylate kinase mitochondrial"/>
    <property type="match status" value="1"/>
</dbReference>
<feature type="binding site" evidence="8">
    <location>
        <position position="127"/>
    </location>
    <ligand>
        <name>ATP</name>
        <dbReference type="ChEBI" id="CHEBI:30616"/>
    </ligand>
</feature>
<feature type="binding site" evidence="8">
    <location>
        <begin position="10"/>
        <end position="15"/>
    </location>
    <ligand>
        <name>ATP</name>
        <dbReference type="ChEBI" id="CHEBI:30616"/>
    </ligand>
</feature>
<dbReference type="InterPro" id="IPR007862">
    <property type="entry name" value="Adenylate_kinase_lid-dom"/>
</dbReference>
<comment type="subcellular location">
    <subcellularLocation>
        <location evidence="8 10">Cytoplasm</location>
    </subcellularLocation>
</comment>
<dbReference type="STRING" id="318464.IO99_11410"/>
<dbReference type="CDD" id="cd01428">
    <property type="entry name" value="ADK"/>
    <property type="match status" value="1"/>
</dbReference>
<reference evidence="13" key="2">
    <citation type="submission" date="2019-04" db="EMBL/GenBank/DDBJ databases">
        <title>Evolution of Biomass-Degrading Anaerobic Consortia Revealed by Metagenomics.</title>
        <authorList>
            <person name="Peng X."/>
        </authorList>
    </citation>
    <scope>NUCLEOTIDE SEQUENCE</scope>
    <source>
        <strain evidence="13">SIG254</strain>
    </source>
</reference>
<comment type="function">
    <text evidence="8">Catalyzes the reversible transfer of the terminal phosphate group between ATP and AMP. Plays an important role in cellular energy homeostasis and in adenine nucleotide metabolism.</text>
</comment>
<dbReference type="InterPro" id="IPR000850">
    <property type="entry name" value="Adenylat/UMP-CMP_kin"/>
</dbReference>
<dbReference type="NCBIfam" id="NF001381">
    <property type="entry name" value="PRK00279.1-3"/>
    <property type="match status" value="1"/>
</dbReference>
<evidence type="ECO:0000256" key="1">
    <source>
        <dbReference type="ARBA" id="ARBA00022679"/>
    </source>
</evidence>
<comment type="pathway">
    <text evidence="8">Purine metabolism; AMP biosynthesis via salvage pathway; AMP from ADP: step 1/1.</text>
</comment>
<feature type="region of interest" description="LID" evidence="8">
    <location>
        <begin position="126"/>
        <end position="163"/>
    </location>
</feature>
<feature type="binding site" evidence="8">
    <location>
        <begin position="136"/>
        <end position="137"/>
    </location>
    <ligand>
        <name>ATP</name>
        <dbReference type="ChEBI" id="CHEBI:30616"/>
    </ligand>
</feature>
<feature type="domain" description="Adenylate kinase active site lid" evidence="11">
    <location>
        <begin position="127"/>
        <end position="162"/>
    </location>
</feature>
<feature type="binding site" evidence="8">
    <location>
        <position position="130"/>
    </location>
    <ligand>
        <name>Zn(2+)</name>
        <dbReference type="ChEBI" id="CHEBI:29105"/>
        <note>structural</note>
    </ligand>
</feature>
<keyword evidence="1 8" id="KW-0808">Transferase</keyword>
<accession>A0A084JAJ6</accession>
<dbReference type="PROSITE" id="PS00113">
    <property type="entry name" value="ADENYLATE_KINASE"/>
    <property type="match status" value="1"/>
</dbReference>
<comment type="subunit">
    <text evidence="8 10">Monomer.</text>
</comment>
<evidence type="ECO:0000256" key="3">
    <source>
        <dbReference type="ARBA" id="ARBA00022727"/>
    </source>
</evidence>
<proteinExistence type="inferred from homology"/>
<evidence type="ECO:0000256" key="2">
    <source>
        <dbReference type="ARBA" id="ARBA00022723"/>
    </source>
</evidence>
<dbReference type="PANTHER" id="PTHR23359">
    <property type="entry name" value="NUCLEOTIDE KINASE"/>
    <property type="match status" value="1"/>
</dbReference>
<dbReference type="EMBL" id="SVCM01000214">
    <property type="protein sequence ID" value="MBE6061950.1"/>
    <property type="molecule type" value="Genomic_DNA"/>
</dbReference>
<dbReference type="Pfam" id="PF05191">
    <property type="entry name" value="ADK_lid"/>
    <property type="match status" value="1"/>
</dbReference>
<feature type="binding site" evidence="8">
    <location>
        <position position="150"/>
    </location>
    <ligand>
        <name>Zn(2+)</name>
        <dbReference type="ChEBI" id="CHEBI:29105"/>
        <note>structural</note>
    </ligand>
</feature>
<evidence type="ECO:0000256" key="5">
    <source>
        <dbReference type="ARBA" id="ARBA00022777"/>
    </source>
</evidence>
<dbReference type="SUPFAM" id="SSF52540">
    <property type="entry name" value="P-loop containing nucleoside triphosphate hydrolases"/>
    <property type="match status" value="1"/>
</dbReference>
<feature type="binding site" evidence="8">
    <location>
        <position position="133"/>
    </location>
    <ligand>
        <name>Zn(2+)</name>
        <dbReference type="ChEBI" id="CHEBI:29105"/>
        <note>structural</note>
    </ligand>
</feature>
<dbReference type="InterPro" id="IPR027417">
    <property type="entry name" value="P-loop_NTPase"/>
</dbReference>
<protein>
    <recommendedName>
        <fullName evidence="8 10">Adenylate kinase</fullName>
        <shortName evidence="8">AK</shortName>
        <ecNumber evidence="8 10">2.7.4.3</ecNumber>
    </recommendedName>
    <alternativeName>
        <fullName evidence="8">ATP-AMP transphosphorylase</fullName>
    </alternativeName>
    <alternativeName>
        <fullName evidence="8">ATP:AMP phosphotransferase</fullName>
    </alternativeName>
    <alternativeName>
        <fullName evidence="8">Adenylate monophosphate kinase</fullName>
    </alternativeName>
</protein>
<evidence type="ECO:0000313" key="14">
    <source>
        <dbReference type="Proteomes" id="UP000028542"/>
    </source>
</evidence>
<dbReference type="Pfam" id="PF00406">
    <property type="entry name" value="ADK"/>
    <property type="match status" value="1"/>
</dbReference>
<dbReference type="NCBIfam" id="NF001380">
    <property type="entry name" value="PRK00279.1-2"/>
    <property type="match status" value="1"/>
</dbReference>
<dbReference type="Proteomes" id="UP000768462">
    <property type="component" value="Unassembled WGS sequence"/>
</dbReference>
<evidence type="ECO:0000256" key="9">
    <source>
        <dbReference type="RuleBase" id="RU003330"/>
    </source>
</evidence>
<sequence>MRVILLGPPGAGKGTQAKSICNKYSIPHISTGDIFRYNISQATPLGIEAKKYIDKGHLVPDELTIDLIKDRLKQDDCKNGFLLDGYPRTVNQAEALEVLLKEMSLKLDTALLIEVPKGFIIDRMTGRRVCTTCGASYHVKYNPTKNDGKCDVCGSVVIQRADDNEATVSERLEIYDAQTQPLIEYYREKNLLAEVDGTQAINDVFKNICGILGAINSDEY</sequence>
<feature type="binding site" evidence="8">
    <location>
        <position position="92"/>
    </location>
    <ligand>
        <name>AMP</name>
        <dbReference type="ChEBI" id="CHEBI:456215"/>
    </ligand>
</feature>
<evidence type="ECO:0000313" key="12">
    <source>
        <dbReference type="EMBL" id="KEZ85980.1"/>
    </source>
</evidence>
<dbReference type="GO" id="GO:0004017">
    <property type="term" value="F:AMP kinase activity"/>
    <property type="evidence" value="ECO:0007669"/>
    <property type="project" value="UniProtKB-UniRule"/>
</dbReference>
<comment type="caution">
    <text evidence="12">The sequence shown here is derived from an EMBL/GenBank/DDBJ whole genome shotgun (WGS) entry which is preliminary data.</text>
</comment>
<dbReference type="EMBL" id="JPMD01000027">
    <property type="protein sequence ID" value="KEZ85980.1"/>
    <property type="molecule type" value="Genomic_DNA"/>
</dbReference>
<comment type="similarity">
    <text evidence="8 9">Belongs to the adenylate kinase family.</text>
</comment>
<keyword evidence="7 8" id="KW-0067">ATP-binding</keyword>
<keyword evidence="4 8" id="KW-0547">Nucleotide-binding</keyword>
<dbReference type="AlphaFoldDB" id="A0A084JAJ6"/>
<dbReference type="GO" id="GO:0044209">
    <property type="term" value="P:AMP salvage"/>
    <property type="evidence" value="ECO:0007669"/>
    <property type="project" value="UniProtKB-UniRule"/>
</dbReference>
<dbReference type="NCBIfam" id="TIGR01351">
    <property type="entry name" value="adk"/>
    <property type="match status" value="1"/>
</dbReference>
<dbReference type="GO" id="GO:0005524">
    <property type="term" value="F:ATP binding"/>
    <property type="evidence" value="ECO:0007669"/>
    <property type="project" value="UniProtKB-UniRule"/>
</dbReference>
<feature type="region of interest" description="NMP" evidence="8">
    <location>
        <begin position="30"/>
        <end position="59"/>
    </location>
</feature>
<keyword evidence="5 8" id="KW-0418">Kinase</keyword>
<evidence type="ECO:0000259" key="11">
    <source>
        <dbReference type="Pfam" id="PF05191"/>
    </source>
</evidence>
<dbReference type="GO" id="GO:0005737">
    <property type="term" value="C:cytoplasm"/>
    <property type="evidence" value="ECO:0007669"/>
    <property type="project" value="UniProtKB-SubCell"/>
</dbReference>
<keyword evidence="8" id="KW-0963">Cytoplasm</keyword>
<feature type="binding site" evidence="8">
    <location>
        <position position="36"/>
    </location>
    <ligand>
        <name>AMP</name>
        <dbReference type="ChEBI" id="CHEBI:456215"/>
    </ligand>
</feature>
<dbReference type="UniPathway" id="UPA00588">
    <property type="reaction ID" value="UER00649"/>
</dbReference>
<dbReference type="Gene3D" id="3.40.50.300">
    <property type="entry name" value="P-loop containing nucleotide triphosphate hydrolases"/>
    <property type="match status" value="1"/>
</dbReference>
<reference evidence="12 14" key="1">
    <citation type="submission" date="2014-07" db="EMBL/GenBank/DDBJ databases">
        <title>Draft genome of Clostridium sulfidigenes 113A isolated from sediments associated with methane hydrate from Krishna Godavari basin.</title>
        <authorList>
            <person name="Honkalas V.S."/>
            <person name="Dabir A.P."/>
            <person name="Arora P."/>
            <person name="Dhakephalkar P.K."/>
        </authorList>
    </citation>
    <scope>NUCLEOTIDE SEQUENCE [LARGE SCALE GENOMIC DNA]</scope>
    <source>
        <strain evidence="12 14">113A</strain>
    </source>
</reference>
<dbReference type="Proteomes" id="UP000028542">
    <property type="component" value="Unassembled WGS sequence"/>
</dbReference>
<feature type="binding site" evidence="8">
    <location>
        <position position="153"/>
    </location>
    <ligand>
        <name>Zn(2+)</name>
        <dbReference type="ChEBI" id="CHEBI:29105"/>
        <note>structural</note>
    </ligand>
</feature>
<name>A0A084JAJ6_9CLOT</name>
<keyword evidence="2 8" id="KW-0479">Metal-binding</keyword>
<evidence type="ECO:0000256" key="8">
    <source>
        <dbReference type="HAMAP-Rule" id="MF_00235"/>
    </source>
</evidence>
<feature type="binding site" evidence="8">
    <location>
        <begin position="57"/>
        <end position="59"/>
    </location>
    <ligand>
        <name>AMP</name>
        <dbReference type="ChEBI" id="CHEBI:456215"/>
    </ligand>
</feature>
<keyword evidence="6 8" id="KW-0862">Zinc</keyword>
<dbReference type="HAMAP" id="MF_00235">
    <property type="entry name" value="Adenylate_kinase_Adk"/>
    <property type="match status" value="1"/>
</dbReference>
<keyword evidence="3 8" id="KW-0545">Nucleotide biosynthesis</keyword>
<evidence type="ECO:0000256" key="4">
    <source>
        <dbReference type="ARBA" id="ARBA00022741"/>
    </source>
</evidence>
<dbReference type="InterPro" id="IPR033690">
    <property type="entry name" value="Adenylat_kinase_CS"/>
</dbReference>